<proteinExistence type="predicted"/>
<reference evidence="2 3" key="1">
    <citation type="journal article" date="2014" name="Am. J. Bot.">
        <title>Genome assembly and annotation for red clover (Trifolium pratense; Fabaceae).</title>
        <authorList>
            <person name="Istvanek J."/>
            <person name="Jaros M."/>
            <person name="Krenek A."/>
            <person name="Repkova J."/>
        </authorList>
    </citation>
    <scope>NUCLEOTIDE SEQUENCE [LARGE SCALE GENOMIC DNA]</scope>
    <source>
        <strain evidence="3">cv. Tatra</strain>
        <tissue evidence="2">Young leaves</tissue>
    </source>
</reference>
<dbReference type="EMBL" id="ASHM01036730">
    <property type="protein sequence ID" value="PNX79839.1"/>
    <property type="molecule type" value="Genomic_DNA"/>
</dbReference>
<comment type="caution">
    <text evidence="2">The sequence shown here is derived from an EMBL/GenBank/DDBJ whole genome shotgun (WGS) entry which is preliminary data.</text>
</comment>
<sequence>MIRTMLLACQEFLNRKVFDEKLAEKLKDTKVIYRDELGNKKIISPLKRRTCTKSVRFADSEHEADLEKDEKEELMKGRRSCSIEELLGERDRMNVTRVKVKMTKEEAAKLLSKFKCNEGGSLQFKDVVPVLVALPMDRVTVVST</sequence>
<evidence type="ECO:0000313" key="3">
    <source>
        <dbReference type="Proteomes" id="UP000236291"/>
    </source>
</evidence>
<name>A0A2K3LMT6_TRIPR</name>
<organism evidence="2 3">
    <name type="scientific">Trifolium pratense</name>
    <name type="common">Red clover</name>
    <dbReference type="NCBI Taxonomy" id="57577"/>
    <lineage>
        <taxon>Eukaryota</taxon>
        <taxon>Viridiplantae</taxon>
        <taxon>Streptophyta</taxon>
        <taxon>Embryophyta</taxon>
        <taxon>Tracheophyta</taxon>
        <taxon>Spermatophyta</taxon>
        <taxon>Magnoliopsida</taxon>
        <taxon>eudicotyledons</taxon>
        <taxon>Gunneridae</taxon>
        <taxon>Pentapetalae</taxon>
        <taxon>rosids</taxon>
        <taxon>fabids</taxon>
        <taxon>Fabales</taxon>
        <taxon>Fabaceae</taxon>
        <taxon>Papilionoideae</taxon>
        <taxon>50 kb inversion clade</taxon>
        <taxon>NPAAA clade</taxon>
        <taxon>Hologalegina</taxon>
        <taxon>IRL clade</taxon>
        <taxon>Trifolieae</taxon>
        <taxon>Trifolium</taxon>
    </lineage>
</organism>
<dbReference type="AlphaFoldDB" id="A0A2K3LMT6"/>
<evidence type="ECO:0000259" key="1">
    <source>
        <dbReference type="Pfam" id="PF25418"/>
    </source>
</evidence>
<dbReference type="InterPro" id="IPR057212">
    <property type="entry name" value="DUF7890"/>
</dbReference>
<dbReference type="STRING" id="57577.A0A2K3LMT6"/>
<dbReference type="Proteomes" id="UP000236291">
    <property type="component" value="Unassembled WGS sequence"/>
</dbReference>
<feature type="domain" description="DUF7890" evidence="1">
    <location>
        <begin position="95"/>
        <end position="142"/>
    </location>
</feature>
<dbReference type="Pfam" id="PF25418">
    <property type="entry name" value="DUF7890"/>
    <property type="match status" value="1"/>
</dbReference>
<accession>A0A2K3LMT6</accession>
<dbReference type="PANTHER" id="PTHR36782">
    <property type="entry name" value="BNAC03G62080D PROTEIN"/>
    <property type="match status" value="1"/>
</dbReference>
<dbReference type="OrthoDB" id="1077969at2759"/>
<gene>
    <name evidence="2" type="ORF">L195_g035829</name>
</gene>
<dbReference type="PANTHER" id="PTHR36782:SF1">
    <property type="entry name" value="CALCIUM UNIPORTER PROTEIN"/>
    <property type="match status" value="1"/>
</dbReference>
<evidence type="ECO:0000313" key="2">
    <source>
        <dbReference type="EMBL" id="PNX79839.1"/>
    </source>
</evidence>
<protein>
    <recommendedName>
        <fullName evidence="1">DUF7890 domain-containing protein</fullName>
    </recommendedName>
</protein>
<reference evidence="2 3" key="2">
    <citation type="journal article" date="2017" name="Front. Plant Sci.">
        <title>Gene Classification and Mining of Molecular Markers Useful in Red Clover (Trifolium pratense) Breeding.</title>
        <authorList>
            <person name="Istvanek J."/>
            <person name="Dluhosova J."/>
            <person name="Dluhos P."/>
            <person name="Patkova L."/>
            <person name="Nedelnik J."/>
            <person name="Repkova J."/>
        </authorList>
    </citation>
    <scope>NUCLEOTIDE SEQUENCE [LARGE SCALE GENOMIC DNA]</scope>
    <source>
        <strain evidence="3">cv. Tatra</strain>
        <tissue evidence="2">Young leaves</tissue>
    </source>
</reference>